<dbReference type="Gene3D" id="3.30.450.180">
    <property type="match status" value="1"/>
</dbReference>
<feature type="domain" description="HTH cro/C1-type" evidence="1">
    <location>
        <begin position="14"/>
        <end position="65"/>
    </location>
</feature>
<dbReference type="CDD" id="cd00093">
    <property type="entry name" value="HTH_XRE"/>
    <property type="match status" value="1"/>
</dbReference>
<reference evidence="2 3" key="1">
    <citation type="submission" date="2019-07" db="EMBL/GenBank/DDBJ databases">
        <title>Whole genome shotgun sequence of Reyranella soli NBRC 108950.</title>
        <authorList>
            <person name="Hosoyama A."/>
            <person name="Uohara A."/>
            <person name="Ohji S."/>
            <person name="Ichikawa N."/>
        </authorList>
    </citation>
    <scope>NUCLEOTIDE SEQUENCE [LARGE SCALE GENOMIC DNA]</scope>
    <source>
        <strain evidence="2 3">NBRC 108950</strain>
    </source>
</reference>
<evidence type="ECO:0000313" key="2">
    <source>
        <dbReference type="EMBL" id="GEP61504.1"/>
    </source>
</evidence>
<gene>
    <name evidence="2" type="ORF">RSO01_86700</name>
</gene>
<dbReference type="RefSeq" id="WP_147156798.1">
    <property type="nucleotide sequence ID" value="NZ_BKAJ01000229.1"/>
</dbReference>
<dbReference type="InterPro" id="IPR041413">
    <property type="entry name" value="MLTR_LBD"/>
</dbReference>
<evidence type="ECO:0000313" key="3">
    <source>
        <dbReference type="Proteomes" id="UP000321058"/>
    </source>
</evidence>
<name>A0A512NRE1_9HYPH</name>
<accession>A0A512NRE1</accession>
<dbReference type="PROSITE" id="PS50943">
    <property type="entry name" value="HTH_CROC1"/>
    <property type="match status" value="1"/>
</dbReference>
<dbReference type="InterPro" id="IPR010982">
    <property type="entry name" value="Lambda_DNA-bd_dom_sf"/>
</dbReference>
<dbReference type="Pfam" id="PF17765">
    <property type="entry name" value="MLTR_LBD"/>
    <property type="match status" value="1"/>
</dbReference>
<dbReference type="SUPFAM" id="SSF47413">
    <property type="entry name" value="lambda repressor-like DNA-binding domains"/>
    <property type="match status" value="1"/>
</dbReference>
<proteinExistence type="predicted"/>
<dbReference type="GO" id="GO:0003677">
    <property type="term" value="F:DNA binding"/>
    <property type="evidence" value="ECO:0007669"/>
    <property type="project" value="InterPro"/>
</dbReference>
<dbReference type="Gene3D" id="1.10.260.40">
    <property type="entry name" value="lambda repressor-like DNA-binding domains"/>
    <property type="match status" value="1"/>
</dbReference>
<organism evidence="2 3">
    <name type="scientific">Reyranella soli</name>
    <dbReference type="NCBI Taxonomy" id="1230389"/>
    <lineage>
        <taxon>Bacteria</taxon>
        <taxon>Pseudomonadati</taxon>
        <taxon>Pseudomonadota</taxon>
        <taxon>Alphaproteobacteria</taxon>
        <taxon>Hyphomicrobiales</taxon>
        <taxon>Reyranellaceae</taxon>
        <taxon>Reyranella</taxon>
    </lineage>
</organism>
<dbReference type="PANTHER" id="PTHR35010:SF4">
    <property type="entry name" value="BLL5781 PROTEIN"/>
    <property type="match status" value="1"/>
</dbReference>
<dbReference type="PANTHER" id="PTHR35010">
    <property type="entry name" value="BLL4672 PROTEIN-RELATED"/>
    <property type="match status" value="1"/>
</dbReference>
<dbReference type="InterPro" id="IPR001387">
    <property type="entry name" value="Cro/C1-type_HTH"/>
</dbReference>
<protein>
    <submittedName>
        <fullName evidence="2">Transcriptional regulator</fullName>
    </submittedName>
</protein>
<sequence length="277" mass="30298">MTASSAFPARLAWWRKRRGLSQFRLATAADCSQRHLSFLELGRTKPSRDMVLRLSSALDMPLRQANELLLAAGYAPAWSEADLDAEALAPIRGALDYMLSQQEPFPAVVVDRRWNLLQANKGAVAMVEFLVGPIAPGSAINLADALVGPDVLKPHLTNWTEVVRYFVRSVEADAAVDGTKQTAALAQRLTRYPGVRAAMAQAAPSAGDGPVLPMLFQKGPTALRLFTTIATLGTPRDVTLQELRVESFFPMDDETRDVFRRWAGVVTSGGRARSPRR</sequence>
<dbReference type="AlphaFoldDB" id="A0A512NRE1"/>
<keyword evidence="3" id="KW-1185">Reference proteome</keyword>
<dbReference type="Pfam" id="PF01381">
    <property type="entry name" value="HTH_3"/>
    <property type="match status" value="1"/>
</dbReference>
<comment type="caution">
    <text evidence="2">The sequence shown here is derived from an EMBL/GenBank/DDBJ whole genome shotgun (WGS) entry which is preliminary data.</text>
</comment>
<dbReference type="OrthoDB" id="9785973at2"/>
<dbReference type="EMBL" id="BKAJ01000229">
    <property type="protein sequence ID" value="GEP61504.1"/>
    <property type="molecule type" value="Genomic_DNA"/>
</dbReference>
<dbReference type="SMART" id="SM00530">
    <property type="entry name" value="HTH_XRE"/>
    <property type="match status" value="1"/>
</dbReference>
<dbReference type="Proteomes" id="UP000321058">
    <property type="component" value="Unassembled WGS sequence"/>
</dbReference>
<evidence type="ECO:0000259" key="1">
    <source>
        <dbReference type="PROSITE" id="PS50943"/>
    </source>
</evidence>